<dbReference type="Gene3D" id="3.40.50.1820">
    <property type="entry name" value="alpha/beta hydrolase"/>
    <property type="match status" value="1"/>
</dbReference>
<evidence type="ECO:0000256" key="1">
    <source>
        <dbReference type="ARBA" id="ARBA00004613"/>
    </source>
</evidence>
<dbReference type="InterPro" id="IPR043595">
    <property type="entry name" value="FaeB/C/D"/>
</dbReference>
<comment type="subcellular location">
    <subcellularLocation>
        <location evidence="1">Secreted</location>
    </subcellularLocation>
</comment>
<dbReference type="SUPFAM" id="SSF53474">
    <property type="entry name" value="alpha/beta-Hydrolases"/>
    <property type="match status" value="1"/>
</dbReference>
<keyword evidence="7" id="KW-0624">Polysaccharide degradation</keyword>
<accession>A0ABU1ZY73</accession>
<dbReference type="InterPro" id="IPR029058">
    <property type="entry name" value="AB_hydrolase_fold"/>
</dbReference>
<protein>
    <submittedName>
        <fullName evidence="9">Polyhydroxybutyrate depolymerase</fullName>
    </submittedName>
</protein>
<gene>
    <name evidence="9" type="ORF">J2S39_001537</name>
</gene>
<dbReference type="EMBL" id="JAVDXZ010000001">
    <property type="protein sequence ID" value="MDR7329861.1"/>
    <property type="molecule type" value="Genomic_DNA"/>
</dbReference>
<keyword evidence="10" id="KW-1185">Reference proteome</keyword>
<feature type="chain" id="PRO_5047297417" evidence="8">
    <location>
        <begin position="30"/>
        <end position="300"/>
    </location>
</feature>
<evidence type="ECO:0000256" key="2">
    <source>
        <dbReference type="ARBA" id="ARBA00022525"/>
    </source>
</evidence>
<organism evidence="9 10">
    <name type="scientific">Corynebacterium guangdongense</name>
    <dbReference type="NCBI Taxonomy" id="1783348"/>
    <lineage>
        <taxon>Bacteria</taxon>
        <taxon>Bacillati</taxon>
        <taxon>Actinomycetota</taxon>
        <taxon>Actinomycetes</taxon>
        <taxon>Mycobacteriales</taxon>
        <taxon>Corynebacteriaceae</taxon>
        <taxon>Corynebacterium</taxon>
    </lineage>
</organism>
<feature type="signal peptide" evidence="8">
    <location>
        <begin position="1"/>
        <end position="29"/>
    </location>
</feature>
<keyword evidence="6" id="KW-0119">Carbohydrate metabolism</keyword>
<evidence type="ECO:0000256" key="7">
    <source>
        <dbReference type="ARBA" id="ARBA00023326"/>
    </source>
</evidence>
<evidence type="ECO:0000313" key="9">
    <source>
        <dbReference type="EMBL" id="MDR7329861.1"/>
    </source>
</evidence>
<dbReference type="RefSeq" id="WP_290195022.1">
    <property type="nucleotide sequence ID" value="NZ_CP047654.1"/>
</dbReference>
<evidence type="ECO:0000256" key="6">
    <source>
        <dbReference type="ARBA" id="ARBA00023277"/>
    </source>
</evidence>
<evidence type="ECO:0000256" key="4">
    <source>
        <dbReference type="ARBA" id="ARBA00022729"/>
    </source>
</evidence>
<sequence length="300" mass="30926">MTPRTRALSAAMALVASAAIALSPAVATAQTSSIDPQTSSQLLAQLPFPPSITRSFTQGAHHREYHVALPANFNPSRSYPIVIGFGGYTDTAASFRGYAGLEGATGGEAILVFAQGVNNAWAGAPYSATTLAEDIEYTRRAINDVAANFSGDAGRVYATGLSNGGGFAAALSCHAPELVDAVASVAGAYYDPTVTGCSHAAQVPTLLMHGTADGLVAYEGGYRHNAHYMGVEAALAGFAARNGCASGPLNPSWEYAGSTTLRPGSCATATEIVRVEGAGHTWFNSPAAEYVAWDFFRAHG</sequence>
<keyword evidence="3" id="KW-0858">Xylan degradation</keyword>
<keyword evidence="4 8" id="KW-0732">Signal</keyword>
<keyword evidence="2" id="KW-0964">Secreted</keyword>
<evidence type="ECO:0000256" key="5">
    <source>
        <dbReference type="ARBA" id="ARBA00022801"/>
    </source>
</evidence>
<evidence type="ECO:0000256" key="8">
    <source>
        <dbReference type="SAM" id="SignalP"/>
    </source>
</evidence>
<reference evidence="9" key="1">
    <citation type="submission" date="2023-07" db="EMBL/GenBank/DDBJ databases">
        <title>Sequencing the genomes of 1000 actinobacteria strains.</title>
        <authorList>
            <person name="Klenk H.-P."/>
        </authorList>
    </citation>
    <scope>NUCLEOTIDE SEQUENCE</scope>
    <source>
        <strain evidence="9">DSM 107476</strain>
    </source>
</reference>
<keyword evidence="5" id="KW-0378">Hydrolase</keyword>
<name>A0ABU1ZY73_9CORY</name>
<dbReference type="PANTHER" id="PTHR38050:SF2">
    <property type="entry name" value="FERULOYL ESTERASE C-RELATED"/>
    <property type="match status" value="1"/>
</dbReference>
<evidence type="ECO:0000256" key="3">
    <source>
        <dbReference type="ARBA" id="ARBA00022651"/>
    </source>
</evidence>
<proteinExistence type="predicted"/>
<comment type="caution">
    <text evidence="9">The sequence shown here is derived from an EMBL/GenBank/DDBJ whole genome shotgun (WGS) entry which is preliminary data.</text>
</comment>
<dbReference type="Proteomes" id="UP001180840">
    <property type="component" value="Unassembled WGS sequence"/>
</dbReference>
<evidence type="ECO:0000313" key="10">
    <source>
        <dbReference type="Proteomes" id="UP001180840"/>
    </source>
</evidence>
<dbReference type="PANTHER" id="PTHR38050">
    <property type="match status" value="1"/>
</dbReference>